<dbReference type="InterPro" id="IPR011990">
    <property type="entry name" value="TPR-like_helical_dom_sf"/>
</dbReference>
<name>A0A6J5F361_9BURK</name>
<dbReference type="InterPro" id="IPR013394">
    <property type="entry name" value="T3SS_HrpB1/HrpK"/>
</dbReference>
<dbReference type="Pfam" id="PF09613">
    <property type="entry name" value="HrpB1_HrpK"/>
    <property type="match status" value="1"/>
</dbReference>
<sequence>MTIAHEPEYLDVPAAVVSGLVDLASNALLSNFPTVSADEGDVELLLDALHTLRPRQTEISTLDGVLYMTRNQWDEAIRVIRNVCENAPRFGHARALLAYCLSMKEDPEWSRYANEALEISPGPDTEFLIAALRARAELSDAMKAAQAGGPFIVPESVTALSQLEAKAAQFAGVNKASASSENTAQPVPDMLMYAFPRA</sequence>
<dbReference type="EMBL" id="CADIKH010000064">
    <property type="protein sequence ID" value="CAB3772864.1"/>
    <property type="molecule type" value="Genomic_DNA"/>
</dbReference>
<accession>A0A6J5F361</accession>
<evidence type="ECO:0000313" key="2">
    <source>
        <dbReference type="Proteomes" id="UP000494363"/>
    </source>
</evidence>
<gene>
    <name evidence="1" type="ORF">LMG29542_07001</name>
</gene>
<reference evidence="1 2" key="1">
    <citation type="submission" date="2020-04" db="EMBL/GenBank/DDBJ databases">
        <authorList>
            <person name="De Canck E."/>
        </authorList>
    </citation>
    <scope>NUCLEOTIDE SEQUENCE [LARGE SCALE GENOMIC DNA]</scope>
    <source>
        <strain evidence="1 2">LMG 29542</strain>
    </source>
</reference>
<evidence type="ECO:0008006" key="3">
    <source>
        <dbReference type="Google" id="ProtNLM"/>
    </source>
</evidence>
<dbReference type="AlphaFoldDB" id="A0A6J5F361"/>
<dbReference type="Gene3D" id="1.25.40.10">
    <property type="entry name" value="Tetratricopeptide repeat domain"/>
    <property type="match status" value="1"/>
</dbReference>
<evidence type="ECO:0000313" key="1">
    <source>
        <dbReference type="EMBL" id="CAB3772864.1"/>
    </source>
</evidence>
<keyword evidence="2" id="KW-1185">Reference proteome</keyword>
<dbReference type="SUPFAM" id="SSF48452">
    <property type="entry name" value="TPR-like"/>
    <property type="match status" value="1"/>
</dbReference>
<dbReference type="Proteomes" id="UP000494363">
    <property type="component" value="Unassembled WGS sequence"/>
</dbReference>
<organism evidence="1 2">
    <name type="scientific">Paraburkholderia humisilvae</name>
    <dbReference type="NCBI Taxonomy" id="627669"/>
    <lineage>
        <taxon>Bacteria</taxon>
        <taxon>Pseudomonadati</taxon>
        <taxon>Pseudomonadota</taxon>
        <taxon>Betaproteobacteria</taxon>
        <taxon>Burkholderiales</taxon>
        <taxon>Burkholderiaceae</taxon>
        <taxon>Paraburkholderia</taxon>
    </lineage>
</organism>
<protein>
    <recommendedName>
        <fullName evidence="3">Type III secretion protein HrpB1/HrpK</fullName>
    </recommendedName>
</protein>
<proteinExistence type="predicted"/>
<dbReference type="NCBIfam" id="TIGR02561">
    <property type="entry name" value="HrpB1_HrpK"/>
    <property type="match status" value="1"/>
</dbReference>